<gene>
    <name evidence="6" type="ordered locus">IALB_0469</name>
</gene>
<evidence type="ECO:0000313" key="6">
    <source>
        <dbReference type="EMBL" id="AFH48181.1"/>
    </source>
</evidence>
<dbReference type="FunFam" id="3.20.20.10:FF:000018">
    <property type="entry name" value="Pyridoxal phosphate homeostasis protein"/>
    <property type="match status" value="1"/>
</dbReference>
<comment type="cofactor">
    <cofactor evidence="3">
        <name>pyridoxal 5'-phosphate</name>
        <dbReference type="ChEBI" id="CHEBI:597326"/>
    </cofactor>
</comment>
<name>I0AGS4_IGNAJ</name>
<protein>
    <recommendedName>
        <fullName evidence="2">Pyridoxal phosphate homeostasis protein</fullName>
        <shortName evidence="2">PLP homeostasis protein</shortName>
    </recommendedName>
</protein>
<dbReference type="EMBL" id="CP003418">
    <property type="protein sequence ID" value="AFH48181.1"/>
    <property type="molecule type" value="Genomic_DNA"/>
</dbReference>
<dbReference type="Pfam" id="PF01168">
    <property type="entry name" value="Ala_racemase_N"/>
    <property type="match status" value="1"/>
</dbReference>
<dbReference type="GO" id="GO:0030170">
    <property type="term" value="F:pyridoxal phosphate binding"/>
    <property type="evidence" value="ECO:0007669"/>
    <property type="project" value="UniProtKB-UniRule"/>
</dbReference>
<dbReference type="Proteomes" id="UP000007394">
    <property type="component" value="Chromosome"/>
</dbReference>
<accession>I0AGS4</accession>
<dbReference type="HAMAP" id="MF_02087">
    <property type="entry name" value="PLP_homeostasis"/>
    <property type="match status" value="1"/>
</dbReference>
<dbReference type="RefSeq" id="WP_014559339.1">
    <property type="nucleotide sequence ID" value="NC_017464.1"/>
</dbReference>
<evidence type="ECO:0000256" key="4">
    <source>
        <dbReference type="RuleBase" id="RU004514"/>
    </source>
</evidence>
<dbReference type="InterPro" id="IPR011078">
    <property type="entry name" value="PyrdxlP_homeostasis"/>
</dbReference>
<dbReference type="InterPro" id="IPR029066">
    <property type="entry name" value="PLP-binding_barrel"/>
</dbReference>
<sequence length="233" mass="26508">MIAENLVRLLERIDKKCKQVGRNPEEIRLIAVSKYFGTDAILEANKAGVKDFGENRAQELMLKYDKIGDTVVWHFIGTLQKNKVKYAVKAAEYIHSVDSIELLEEINKRASSLNKVQKILLEVKTSYEESKSGLTNEEEIFGIAEQAKHYSNVNLVGLMTIAPLTDDENLIRKSFRELRLLKDKMNKSGINITELSMGMTSDFEIAIEEGSTMLRIGSAIFGERNYSKDWRQV</sequence>
<comment type="function">
    <text evidence="2">Pyridoxal 5'-phosphate (PLP)-binding protein, which is involved in PLP homeostasis.</text>
</comment>
<reference evidence="6 7" key="1">
    <citation type="journal article" date="2012" name="Front. Microbiol.">
        <title>Complete genome of Ignavibacterium album, a metabolically versatile, flagellated, facultative anaerobe from the phylum Chlorobi.</title>
        <authorList>
            <person name="Liu Z."/>
            <person name="Frigaard N.-U."/>
            <person name="Vogl K."/>
            <person name="Iino T."/>
            <person name="Ohkuma M."/>
            <person name="Overmann J."/>
            <person name="Bryant D.A."/>
        </authorList>
    </citation>
    <scope>NUCLEOTIDE SEQUENCE [LARGE SCALE GENOMIC DNA]</scope>
    <source>
        <strain evidence="7">DSM 19864 / JCM 16511 / NBRC 101810 / Mat9-16</strain>
    </source>
</reference>
<dbReference type="HOGENOM" id="CLU_059988_1_2_10"/>
<dbReference type="NCBIfam" id="TIGR00044">
    <property type="entry name" value="YggS family pyridoxal phosphate-dependent enzyme"/>
    <property type="match status" value="1"/>
</dbReference>
<dbReference type="KEGG" id="ial:IALB_0469"/>
<feature type="domain" description="Alanine racemase N-terminal" evidence="5">
    <location>
        <begin position="14"/>
        <end position="224"/>
    </location>
</feature>
<feature type="modified residue" description="N6-(pyridoxal phosphate)lysine" evidence="2 3">
    <location>
        <position position="34"/>
    </location>
</feature>
<dbReference type="AlphaFoldDB" id="I0AGS4"/>
<evidence type="ECO:0000256" key="3">
    <source>
        <dbReference type="PIRSR" id="PIRSR004848-1"/>
    </source>
</evidence>
<dbReference type="eggNOG" id="COG0325">
    <property type="taxonomic scope" value="Bacteria"/>
</dbReference>
<evidence type="ECO:0000256" key="2">
    <source>
        <dbReference type="HAMAP-Rule" id="MF_02087"/>
    </source>
</evidence>
<dbReference type="InterPro" id="IPR001608">
    <property type="entry name" value="Ala_racemase_N"/>
</dbReference>
<organism evidence="6 7">
    <name type="scientific">Ignavibacterium album (strain DSM 19864 / JCM 16511 / NBRC 101810 / Mat9-16)</name>
    <dbReference type="NCBI Taxonomy" id="945713"/>
    <lineage>
        <taxon>Bacteria</taxon>
        <taxon>Pseudomonadati</taxon>
        <taxon>Ignavibacteriota</taxon>
        <taxon>Ignavibacteria</taxon>
        <taxon>Ignavibacteriales</taxon>
        <taxon>Ignavibacteriaceae</taxon>
        <taxon>Ignavibacterium</taxon>
    </lineage>
</organism>
<dbReference type="SUPFAM" id="SSF51419">
    <property type="entry name" value="PLP-binding barrel"/>
    <property type="match status" value="1"/>
</dbReference>
<evidence type="ECO:0000256" key="1">
    <source>
        <dbReference type="ARBA" id="ARBA00022898"/>
    </source>
</evidence>
<keyword evidence="7" id="KW-1185">Reference proteome</keyword>
<dbReference type="PANTHER" id="PTHR10146">
    <property type="entry name" value="PROLINE SYNTHETASE CO-TRANSCRIBED BACTERIAL HOMOLOG PROTEIN"/>
    <property type="match status" value="1"/>
</dbReference>
<keyword evidence="1 2" id="KW-0663">Pyridoxal phosphate</keyword>
<dbReference type="OrthoDB" id="9804072at2"/>
<dbReference type="CDD" id="cd00635">
    <property type="entry name" value="PLPDE_III_YBL036c_like"/>
    <property type="match status" value="1"/>
</dbReference>
<dbReference type="PANTHER" id="PTHR10146:SF14">
    <property type="entry name" value="PYRIDOXAL PHOSPHATE HOMEOSTASIS PROTEIN"/>
    <property type="match status" value="1"/>
</dbReference>
<dbReference type="STRING" id="945713.IALB_0469"/>
<comment type="similarity">
    <text evidence="2 4">Belongs to the pyridoxal phosphate-binding protein YggS/PROSC family.</text>
</comment>
<evidence type="ECO:0000259" key="5">
    <source>
        <dbReference type="Pfam" id="PF01168"/>
    </source>
</evidence>
<proteinExistence type="inferred from homology"/>
<dbReference type="PATRIC" id="fig|945713.3.peg.467"/>
<evidence type="ECO:0000313" key="7">
    <source>
        <dbReference type="Proteomes" id="UP000007394"/>
    </source>
</evidence>
<dbReference type="PIRSF" id="PIRSF004848">
    <property type="entry name" value="YBL036c_PLPDEIII"/>
    <property type="match status" value="1"/>
</dbReference>
<dbReference type="Gene3D" id="3.20.20.10">
    <property type="entry name" value="Alanine racemase"/>
    <property type="match status" value="1"/>
</dbReference>